<keyword evidence="11" id="KW-0010">Activator</keyword>
<keyword evidence="13" id="KW-0539">Nucleus</keyword>
<evidence type="ECO:0000313" key="22">
    <source>
        <dbReference type="EMBL" id="CAL1616244.1"/>
    </source>
</evidence>
<dbReference type="PANTHER" id="PTHR45814:SF2">
    <property type="entry name" value="HISTONE-LYSINE N-METHYLTRANSFERASE SETD1"/>
    <property type="match status" value="1"/>
</dbReference>
<feature type="compositionally biased region" description="Acidic residues" evidence="18">
    <location>
        <begin position="448"/>
        <end position="477"/>
    </location>
</feature>
<evidence type="ECO:0000256" key="2">
    <source>
        <dbReference type="ARBA" id="ARBA00004286"/>
    </source>
</evidence>
<dbReference type="SMART" id="SM00508">
    <property type="entry name" value="PostSET"/>
    <property type="match status" value="1"/>
</dbReference>
<dbReference type="SUPFAM" id="SSF54928">
    <property type="entry name" value="RNA-binding domain, RBD"/>
    <property type="match status" value="1"/>
</dbReference>
<dbReference type="SUPFAM" id="SSF82199">
    <property type="entry name" value="SET domain"/>
    <property type="match status" value="1"/>
</dbReference>
<gene>
    <name evidence="22" type="ORF">KC01_LOCUS42046</name>
</gene>
<dbReference type="FunFam" id="2.170.270.10:FF:000010">
    <property type="entry name" value="Histone-lysine N-methyltransferase"/>
    <property type="match status" value="1"/>
</dbReference>
<dbReference type="Proteomes" id="UP001497482">
    <property type="component" value="Chromosome 9"/>
</dbReference>
<dbReference type="PANTHER" id="PTHR45814">
    <property type="entry name" value="HISTONE-LYSINE N-METHYLTRANSFERASE SETD1"/>
    <property type="match status" value="1"/>
</dbReference>
<keyword evidence="4" id="KW-0158">Chromosome</keyword>
<dbReference type="GO" id="GO:0003723">
    <property type="term" value="F:RNA binding"/>
    <property type="evidence" value="ECO:0007669"/>
    <property type="project" value="UniProtKB-UniRule"/>
</dbReference>
<dbReference type="Pfam" id="PF00076">
    <property type="entry name" value="RRM_1"/>
    <property type="match status" value="1"/>
</dbReference>
<keyword evidence="5" id="KW-0489">Methyltransferase</keyword>
<evidence type="ECO:0000259" key="21">
    <source>
        <dbReference type="PROSITE" id="PS50868"/>
    </source>
</evidence>
<feature type="compositionally biased region" description="Basic and acidic residues" evidence="18">
    <location>
        <begin position="330"/>
        <end position="350"/>
    </location>
</feature>
<protein>
    <recommendedName>
        <fullName evidence="3">[histone H3]-lysine(4) N-trimethyltransferase</fullName>
        <ecNumber evidence="3">2.1.1.354</ecNumber>
    </recommendedName>
</protein>
<dbReference type="InterPro" id="IPR035979">
    <property type="entry name" value="RBD_domain_sf"/>
</dbReference>
<dbReference type="PROSITE" id="PS50102">
    <property type="entry name" value="RRM"/>
    <property type="match status" value="1"/>
</dbReference>
<dbReference type="InterPro" id="IPR037841">
    <property type="entry name" value="SET_SETD1A/B"/>
</dbReference>
<evidence type="ECO:0000313" key="23">
    <source>
        <dbReference type="Proteomes" id="UP001497482"/>
    </source>
</evidence>
<keyword evidence="10" id="KW-0805">Transcription regulation</keyword>
<comment type="catalytic activity">
    <reaction evidence="14">
        <text>L-lysyl(4)-[histone H3] + 3 S-adenosyl-L-methionine = N(6),N(6),N(6)-trimethyl-L-lysyl(4)-[histone H3] + 3 S-adenosyl-L-homocysteine + 3 H(+)</text>
        <dbReference type="Rhea" id="RHEA:60260"/>
        <dbReference type="Rhea" id="RHEA-COMP:15537"/>
        <dbReference type="Rhea" id="RHEA-COMP:15547"/>
        <dbReference type="ChEBI" id="CHEBI:15378"/>
        <dbReference type="ChEBI" id="CHEBI:29969"/>
        <dbReference type="ChEBI" id="CHEBI:57856"/>
        <dbReference type="ChEBI" id="CHEBI:59789"/>
        <dbReference type="ChEBI" id="CHEBI:61961"/>
        <dbReference type="EC" id="2.1.1.354"/>
    </reaction>
</comment>
<evidence type="ECO:0000256" key="3">
    <source>
        <dbReference type="ARBA" id="ARBA00012182"/>
    </source>
</evidence>
<organism evidence="22 23">
    <name type="scientific">Knipowitschia caucasica</name>
    <name type="common">Caucasian dwarf goby</name>
    <name type="synonym">Pomatoschistus caucasicus</name>
    <dbReference type="NCBI Taxonomy" id="637954"/>
    <lineage>
        <taxon>Eukaryota</taxon>
        <taxon>Metazoa</taxon>
        <taxon>Chordata</taxon>
        <taxon>Craniata</taxon>
        <taxon>Vertebrata</taxon>
        <taxon>Euteleostomi</taxon>
        <taxon>Actinopterygii</taxon>
        <taxon>Neopterygii</taxon>
        <taxon>Teleostei</taxon>
        <taxon>Neoteleostei</taxon>
        <taxon>Acanthomorphata</taxon>
        <taxon>Gobiaria</taxon>
        <taxon>Gobiiformes</taxon>
        <taxon>Gobioidei</taxon>
        <taxon>Gobiidae</taxon>
        <taxon>Gobiinae</taxon>
        <taxon>Knipowitschia</taxon>
    </lineage>
</organism>
<dbReference type="Gene3D" id="2.170.270.10">
    <property type="entry name" value="SET domain"/>
    <property type="match status" value="1"/>
</dbReference>
<dbReference type="GO" id="GO:0005694">
    <property type="term" value="C:chromosome"/>
    <property type="evidence" value="ECO:0007669"/>
    <property type="project" value="UniProtKB-SubCell"/>
</dbReference>
<evidence type="ECO:0000256" key="14">
    <source>
        <dbReference type="ARBA" id="ARBA00047571"/>
    </source>
</evidence>
<feature type="domain" description="Post-SET" evidence="21">
    <location>
        <begin position="791"/>
        <end position="807"/>
    </location>
</feature>
<dbReference type="InterPro" id="IPR003616">
    <property type="entry name" value="Post-SET_dom"/>
</dbReference>
<comment type="catalytic activity">
    <reaction evidence="15">
        <text>N(6)-methyl-L-lysyl(4)-[histone H3] + S-adenosyl-L-methionine = N(6),N(6)-dimethyl-L-lysyl(4)-[histone H3] + S-adenosyl-L-homocysteine + H(+)</text>
        <dbReference type="Rhea" id="RHEA:60268"/>
        <dbReference type="Rhea" id="RHEA-COMP:15540"/>
        <dbReference type="Rhea" id="RHEA-COMP:15543"/>
        <dbReference type="ChEBI" id="CHEBI:15378"/>
        <dbReference type="ChEBI" id="CHEBI:57856"/>
        <dbReference type="ChEBI" id="CHEBI:59789"/>
        <dbReference type="ChEBI" id="CHEBI:61929"/>
        <dbReference type="ChEBI" id="CHEBI:61976"/>
    </reaction>
</comment>
<accession>A0AAV2MRX3</accession>
<evidence type="ECO:0000256" key="16">
    <source>
        <dbReference type="ARBA" id="ARBA00049129"/>
    </source>
</evidence>
<dbReference type="InterPro" id="IPR001214">
    <property type="entry name" value="SET_dom"/>
</dbReference>
<feature type="compositionally biased region" description="Basic and acidic residues" evidence="18">
    <location>
        <begin position="384"/>
        <end position="393"/>
    </location>
</feature>
<evidence type="ECO:0000256" key="4">
    <source>
        <dbReference type="ARBA" id="ARBA00022454"/>
    </source>
</evidence>
<dbReference type="InterPro" id="IPR012677">
    <property type="entry name" value="Nucleotide-bd_a/b_plait_sf"/>
</dbReference>
<dbReference type="EMBL" id="OZ035831">
    <property type="protein sequence ID" value="CAL1616244.1"/>
    <property type="molecule type" value="Genomic_DNA"/>
</dbReference>
<evidence type="ECO:0000256" key="9">
    <source>
        <dbReference type="ARBA" id="ARBA00022884"/>
    </source>
</evidence>
<dbReference type="GO" id="GO:0140999">
    <property type="term" value="F:histone H3K4 trimethyltransferase activity"/>
    <property type="evidence" value="ECO:0007669"/>
    <property type="project" value="UniProtKB-EC"/>
</dbReference>
<dbReference type="GO" id="GO:0032259">
    <property type="term" value="P:methylation"/>
    <property type="evidence" value="ECO:0007669"/>
    <property type="project" value="UniProtKB-KW"/>
</dbReference>
<dbReference type="InterPro" id="IPR000504">
    <property type="entry name" value="RRM_dom"/>
</dbReference>
<dbReference type="PROSITE" id="PS50280">
    <property type="entry name" value="SET"/>
    <property type="match status" value="1"/>
</dbReference>
<feature type="compositionally biased region" description="Acidic residues" evidence="18">
    <location>
        <begin position="486"/>
        <end position="496"/>
    </location>
</feature>
<dbReference type="InterPro" id="IPR044570">
    <property type="entry name" value="Set1-like"/>
</dbReference>
<keyword evidence="7" id="KW-0949">S-adenosyl-L-methionine</keyword>
<feature type="region of interest" description="Disordered" evidence="18">
    <location>
        <begin position="317"/>
        <end position="393"/>
    </location>
</feature>
<name>A0AAV2MRX3_KNICA</name>
<feature type="region of interest" description="Disordered" evidence="18">
    <location>
        <begin position="433"/>
        <end position="512"/>
    </location>
</feature>
<evidence type="ECO:0000259" key="20">
    <source>
        <dbReference type="PROSITE" id="PS50280"/>
    </source>
</evidence>
<evidence type="ECO:0000256" key="11">
    <source>
        <dbReference type="ARBA" id="ARBA00023159"/>
    </source>
</evidence>
<keyword evidence="12" id="KW-0804">Transcription</keyword>
<feature type="compositionally biased region" description="Low complexity" evidence="18">
    <location>
        <begin position="204"/>
        <end position="214"/>
    </location>
</feature>
<dbReference type="EC" id="2.1.1.354" evidence="3"/>
<dbReference type="AlphaFoldDB" id="A0AAV2MRX3"/>
<evidence type="ECO:0000256" key="18">
    <source>
        <dbReference type="SAM" id="MobiDB-lite"/>
    </source>
</evidence>
<evidence type="ECO:0000256" key="8">
    <source>
        <dbReference type="ARBA" id="ARBA00022853"/>
    </source>
</evidence>
<keyword evidence="9 17" id="KW-0694">RNA-binding</keyword>
<feature type="region of interest" description="Disordered" evidence="18">
    <location>
        <begin position="252"/>
        <end position="277"/>
    </location>
</feature>
<proteinExistence type="predicted"/>
<feature type="compositionally biased region" description="Pro residues" evidence="18">
    <location>
        <begin position="501"/>
        <end position="512"/>
    </location>
</feature>
<evidence type="ECO:0000256" key="6">
    <source>
        <dbReference type="ARBA" id="ARBA00022679"/>
    </source>
</evidence>
<dbReference type="Gene3D" id="3.30.70.330">
    <property type="match status" value="1"/>
</dbReference>
<feature type="compositionally biased region" description="Acidic residues" evidence="18">
    <location>
        <begin position="374"/>
        <end position="383"/>
    </location>
</feature>
<evidence type="ECO:0000256" key="7">
    <source>
        <dbReference type="ARBA" id="ARBA00022691"/>
    </source>
</evidence>
<comment type="catalytic activity">
    <reaction evidence="16">
        <text>N(6),N(6)-dimethyl-L-lysyl(4)-[histone H3] + S-adenosyl-L-methionine = N(6),N(6),N(6)-trimethyl-L-lysyl(4)-[histone H3] + S-adenosyl-L-homocysteine + H(+)</text>
        <dbReference type="Rhea" id="RHEA:60272"/>
        <dbReference type="Rhea" id="RHEA-COMP:15537"/>
        <dbReference type="Rhea" id="RHEA-COMP:15540"/>
        <dbReference type="ChEBI" id="CHEBI:15378"/>
        <dbReference type="ChEBI" id="CHEBI:57856"/>
        <dbReference type="ChEBI" id="CHEBI:59789"/>
        <dbReference type="ChEBI" id="CHEBI:61961"/>
        <dbReference type="ChEBI" id="CHEBI:61976"/>
    </reaction>
</comment>
<dbReference type="Pfam" id="PF11764">
    <property type="entry name" value="N-SET"/>
    <property type="match status" value="1"/>
</dbReference>
<evidence type="ECO:0000256" key="1">
    <source>
        <dbReference type="ARBA" id="ARBA00004123"/>
    </source>
</evidence>
<dbReference type="Pfam" id="PF00856">
    <property type="entry name" value="SET"/>
    <property type="match status" value="1"/>
</dbReference>
<dbReference type="SMART" id="SM01291">
    <property type="entry name" value="N-SET"/>
    <property type="match status" value="1"/>
</dbReference>
<dbReference type="SMART" id="SM00317">
    <property type="entry name" value="SET"/>
    <property type="match status" value="1"/>
</dbReference>
<dbReference type="InterPro" id="IPR024657">
    <property type="entry name" value="COMPASS_Set1_N-SET"/>
</dbReference>
<evidence type="ECO:0000259" key="19">
    <source>
        <dbReference type="PROSITE" id="PS50102"/>
    </source>
</evidence>
<feature type="region of interest" description="Disordered" evidence="18">
    <location>
        <begin position="200"/>
        <end position="221"/>
    </location>
</feature>
<dbReference type="CDD" id="cd19169">
    <property type="entry name" value="SET_SETD1"/>
    <property type="match status" value="1"/>
</dbReference>
<keyword evidence="6" id="KW-0808">Transferase</keyword>
<feature type="domain" description="SET" evidence="20">
    <location>
        <begin position="668"/>
        <end position="785"/>
    </location>
</feature>
<evidence type="ECO:0000256" key="12">
    <source>
        <dbReference type="ARBA" id="ARBA00023163"/>
    </source>
</evidence>
<dbReference type="SMART" id="SM00360">
    <property type="entry name" value="RRM"/>
    <property type="match status" value="1"/>
</dbReference>
<comment type="subcellular location">
    <subcellularLocation>
        <location evidence="2">Chromosome</location>
    </subcellularLocation>
    <subcellularLocation>
        <location evidence="1">Nucleus</location>
    </subcellularLocation>
</comment>
<feature type="domain" description="RRM" evidence="19">
    <location>
        <begin position="67"/>
        <end position="155"/>
    </location>
</feature>
<keyword evidence="23" id="KW-1185">Reference proteome</keyword>
<evidence type="ECO:0000256" key="13">
    <source>
        <dbReference type="ARBA" id="ARBA00023242"/>
    </source>
</evidence>
<dbReference type="InterPro" id="IPR046341">
    <property type="entry name" value="SET_dom_sf"/>
</dbReference>
<evidence type="ECO:0000256" key="5">
    <source>
        <dbReference type="ARBA" id="ARBA00022603"/>
    </source>
</evidence>
<sequence length="807" mass="90973">MILKQVMLSITCGACLSKVYRFDGERFSIPVEDLGLFPVEDVRDPRIQRLWSVNHKINFLRPKFKVDEYYVGPIPAKEVTFAGLNDNVKEAFLTNMCDKYGQVEEVEVFYNPKNKKHLGVAKVVFETVKAAKEAVEHLNQTSVMGNVIHVEIDTKGEKRACYIQLLIHGLYTPWTLPVGSSEQALQRLIDNLHSANMQFRGGMSSPTSVSSPLSQDTAVYSPGPERWSLDSRIESLLTNNQLAAPPFFDEKASEGDHLRESPASPCTAHDSADEALGSPDILHDLEDVQISPGKKTLTSSEDRNKLLYPLSHLNEQVKKPPLPSFKVKRKQDSNEPVNEVKEHIRERSVVDAESIQETALQKSRQRHGRPQVLDSDEEDDAQDEIVKDVKPKDYDKENINVQVEKDNSILSEEKAIDVHVSCEREKIDIDLTSQTSAEAISSDHDSSTSEESELSSDLDSSDSPESESDLSEEEDKQTDECIVISSDEEEDEESMELEIPNTPPTPPTPHTPQTPGAVLDLDMPCWLEPYQTKVYRDNSEETSCPQHTSEEAVMMDLQIAKSMEGHIPSPLLSIEASNGYWSQCLYHRTGSARSEGYYKISQKEKMKYLNLKPASPSSGTQQGVSAHVQLPTLLRVTSDFRSEQRRLLSNLSADSELVSLNQLKFRKKRIRFCRSHIHEWGLFAMEPIAADEMVIEYVGEVIRQVIADMREQRYEEEGIGSSYLFRVDNDTIIDATKCGNLARFINHSCNPNCYAKIITVDSQKKIVIYSKQQININEEITYDYKFPIEETKIPCLCGADTCKGSLN</sequence>
<reference evidence="22 23" key="1">
    <citation type="submission" date="2024-04" db="EMBL/GenBank/DDBJ databases">
        <authorList>
            <person name="Waldvogel A.-M."/>
            <person name="Schoenle A."/>
        </authorList>
    </citation>
    <scope>NUCLEOTIDE SEQUENCE [LARGE SCALE GENOMIC DNA]</scope>
</reference>
<keyword evidence="8" id="KW-0156">Chromatin regulator</keyword>
<dbReference type="GO" id="GO:0048188">
    <property type="term" value="C:Set1C/COMPASS complex"/>
    <property type="evidence" value="ECO:0007669"/>
    <property type="project" value="InterPro"/>
</dbReference>
<evidence type="ECO:0000256" key="15">
    <source>
        <dbReference type="ARBA" id="ARBA00047583"/>
    </source>
</evidence>
<evidence type="ECO:0000256" key="10">
    <source>
        <dbReference type="ARBA" id="ARBA00023015"/>
    </source>
</evidence>
<dbReference type="FunFam" id="3.30.70.330:FF:000178">
    <property type="entry name" value="Histone-lysine N-methyltransferase"/>
    <property type="match status" value="1"/>
</dbReference>
<evidence type="ECO:0000256" key="17">
    <source>
        <dbReference type="PROSITE-ProRule" id="PRU00176"/>
    </source>
</evidence>
<dbReference type="PROSITE" id="PS50868">
    <property type="entry name" value="POST_SET"/>
    <property type="match status" value="1"/>
</dbReference>